<proteinExistence type="predicted"/>
<sequence>MSSVIVIFDDEQDELNVGHRPNLSSPIPPERFLGNAEDSPGKVKVNLKVGLPGQRKRRRLSDSDVETVEVKDVSRVKKAKREERKALTIVINSQKIQAVAAQHRWVHHHKHLFIPLVGAKSHFFVNLETEMKGIAPEKRTIVKFEEIEEQPKLIKGGQMKDYQLHGLSFLAWMHNNGMNSILGDEMGLGKTLQTLSLLAYVKEHSHGAGSDPHLIICPLSETARWVPSFRTLRFHGQASERARLKNSIRDGESGFDMCVTTYDSFVAEHGWFKSKRWSYCVLDEGHKIKNSETSVASKLQGIGASRRLILTGTPVHNNLGELWGLLRWLYPNVFTAATQNLFHESFDLSKGSYSLPFLTAARKLLERIMLRRTKASVEMTVPPREELTVFIPLTEAQRFWTYRLLTRIDTMDLKSIFTSKIEADSDDIIDHGRRQVQEILREQMNAWKRLMNLLIQLRMVCDHPYILQDAEPTPYTIGEHLVASSSKLVVIDKILGSILPKRERVLIFSVYVTSMLDLLEDFMGLRKISYARLDGSTSRPRRNLDIRLFQQEKSPYQVFLISTKAGGLGINLTKATTVIMVDSDWNPQNDLQAVARAHRIGQTKTVKVYRLICRGSVEDQMLDRIRRKLFLSLKVIGSAELSPSEDSSLGARELMDILRRGSSALSTDGDEMTLSKFLKASIEDILEVSRKMDKVKETKIKSELPADQLNKVKAENDLDAGLDQQALRDVEEEEMRLLKGIALVQSRLFEGKVVQKGSENKDIARAWEDVQKRAKMDRLVMVDGIQVIAEHIAPLVASEAKSVKKDKGKPKFEHEDWCNYCRDGGELVMCFRCPRVFHPKCHGVSKAQVARTPMMICSQHSCGMCLRSTADAGGMLFRCQTCPQAFCEDCLPEDDIDAIGDTLPEFLLLGFRATPTVYFIRCHDCQNDFVKDPSVWKSWQQEFAETEEKLRLMLNFGPP</sequence>
<dbReference type="Proteomes" id="UP000886501">
    <property type="component" value="Unassembled WGS sequence"/>
</dbReference>
<reference evidence="1" key="2">
    <citation type="journal article" date="2020" name="Nat. Commun.">
        <title>Large-scale genome sequencing of mycorrhizal fungi provides insights into the early evolution of symbiotic traits.</title>
        <authorList>
            <person name="Miyauchi S."/>
            <person name="Kiss E."/>
            <person name="Kuo A."/>
            <person name="Drula E."/>
            <person name="Kohler A."/>
            <person name="Sanchez-Garcia M."/>
            <person name="Morin E."/>
            <person name="Andreopoulos B."/>
            <person name="Barry K.W."/>
            <person name="Bonito G."/>
            <person name="Buee M."/>
            <person name="Carver A."/>
            <person name="Chen C."/>
            <person name="Cichocki N."/>
            <person name="Clum A."/>
            <person name="Culley D."/>
            <person name="Crous P.W."/>
            <person name="Fauchery L."/>
            <person name="Girlanda M."/>
            <person name="Hayes R.D."/>
            <person name="Keri Z."/>
            <person name="LaButti K."/>
            <person name="Lipzen A."/>
            <person name="Lombard V."/>
            <person name="Magnuson J."/>
            <person name="Maillard F."/>
            <person name="Murat C."/>
            <person name="Nolan M."/>
            <person name="Ohm R.A."/>
            <person name="Pangilinan J."/>
            <person name="Pereira M.F."/>
            <person name="Perotto S."/>
            <person name="Peter M."/>
            <person name="Pfister S."/>
            <person name="Riley R."/>
            <person name="Sitrit Y."/>
            <person name="Stielow J.B."/>
            <person name="Szollosi G."/>
            <person name="Zifcakova L."/>
            <person name="Stursova M."/>
            <person name="Spatafora J.W."/>
            <person name="Tedersoo L."/>
            <person name="Vaario L.M."/>
            <person name="Yamada A."/>
            <person name="Yan M."/>
            <person name="Wang P."/>
            <person name="Xu J."/>
            <person name="Bruns T."/>
            <person name="Baldrian P."/>
            <person name="Vilgalys R."/>
            <person name="Dunand C."/>
            <person name="Henrissat B."/>
            <person name="Grigoriev I.V."/>
            <person name="Hibbett D."/>
            <person name="Nagy L.G."/>
            <person name="Martin F.M."/>
        </authorList>
    </citation>
    <scope>NUCLEOTIDE SEQUENCE</scope>
    <source>
        <strain evidence="1">P2</strain>
    </source>
</reference>
<evidence type="ECO:0000313" key="1">
    <source>
        <dbReference type="EMBL" id="KAF9644230.1"/>
    </source>
</evidence>
<accession>A0ACB6Z3I9</accession>
<dbReference type="EMBL" id="MU118152">
    <property type="protein sequence ID" value="KAF9644230.1"/>
    <property type="molecule type" value="Genomic_DNA"/>
</dbReference>
<gene>
    <name evidence="1" type="ORF">BDM02DRAFT_3215031</name>
</gene>
<name>A0ACB6Z3I9_THEGA</name>
<organism evidence="1 2">
    <name type="scientific">Thelephora ganbajun</name>
    <name type="common">Ganba fungus</name>
    <dbReference type="NCBI Taxonomy" id="370292"/>
    <lineage>
        <taxon>Eukaryota</taxon>
        <taxon>Fungi</taxon>
        <taxon>Dikarya</taxon>
        <taxon>Basidiomycota</taxon>
        <taxon>Agaricomycotina</taxon>
        <taxon>Agaricomycetes</taxon>
        <taxon>Thelephorales</taxon>
        <taxon>Thelephoraceae</taxon>
        <taxon>Thelephora</taxon>
    </lineage>
</organism>
<evidence type="ECO:0000313" key="2">
    <source>
        <dbReference type="Proteomes" id="UP000886501"/>
    </source>
</evidence>
<protein>
    <submittedName>
        <fullName evidence="1">Uncharacterized protein</fullName>
    </submittedName>
</protein>
<keyword evidence="2" id="KW-1185">Reference proteome</keyword>
<comment type="caution">
    <text evidence="1">The sequence shown here is derived from an EMBL/GenBank/DDBJ whole genome shotgun (WGS) entry which is preliminary data.</text>
</comment>
<reference evidence="1" key="1">
    <citation type="submission" date="2019-10" db="EMBL/GenBank/DDBJ databases">
        <authorList>
            <consortium name="DOE Joint Genome Institute"/>
            <person name="Kuo A."/>
            <person name="Miyauchi S."/>
            <person name="Kiss E."/>
            <person name="Drula E."/>
            <person name="Kohler A."/>
            <person name="Sanchez-Garcia M."/>
            <person name="Andreopoulos B."/>
            <person name="Barry K.W."/>
            <person name="Bonito G."/>
            <person name="Buee M."/>
            <person name="Carver A."/>
            <person name="Chen C."/>
            <person name="Cichocki N."/>
            <person name="Clum A."/>
            <person name="Culley D."/>
            <person name="Crous P.W."/>
            <person name="Fauchery L."/>
            <person name="Girlanda M."/>
            <person name="Hayes R."/>
            <person name="Keri Z."/>
            <person name="Labutti K."/>
            <person name="Lipzen A."/>
            <person name="Lombard V."/>
            <person name="Magnuson J."/>
            <person name="Maillard F."/>
            <person name="Morin E."/>
            <person name="Murat C."/>
            <person name="Nolan M."/>
            <person name="Ohm R."/>
            <person name="Pangilinan J."/>
            <person name="Pereira M."/>
            <person name="Perotto S."/>
            <person name="Peter M."/>
            <person name="Riley R."/>
            <person name="Sitrit Y."/>
            <person name="Stielow B."/>
            <person name="Szollosi G."/>
            <person name="Zifcakova L."/>
            <person name="Stursova M."/>
            <person name="Spatafora J.W."/>
            <person name="Tedersoo L."/>
            <person name="Vaario L.-M."/>
            <person name="Yamada A."/>
            <person name="Yan M."/>
            <person name="Wang P."/>
            <person name="Xu J."/>
            <person name="Bruns T."/>
            <person name="Baldrian P."/>
            <person name="Vilgalys R."/>
            <person name="Henrissat B."/>
            <person name="Grigoriev I.V."/>
            <person name="Hibbett D."/>
            <person name="Nagy L.G."/>
            <person name="Martin F.M."/>
        </authorList>
    </citation>
    <scope>NUCLEOTIDE SEQUENCE</scope>
    <source>
        <strain evidence="1">P2</strain>
    </source>
</reference>